<sequence length="176" mass="20239">MRARRWVWGWILLLCFLVTPGCYYFRLAAEPLRKPRFVTVRPVDEVYATVKSLLLKDGYVIEQEDPKERTLLTEFRHFATRSGGVTLPEGGRLYYHKLRVTVGGGEEGAAVELESVDLEIRSSYVYEEGGKVLSFKKRYPYEHYPSMFDLSSVNLELARMRGYLETSLSGGEKNGR</sequence>
<keyword evidence="1" id="KW-0812">Transmembrane</keyword>
<accession>A0A9W6LCL1</accession>
<organism evidence="2 3">
    <name type="scientific">Geobacter hydrogenophilus</name>
    <dbReference type="NCBI Taxonomy" id="40983"/>
    <lineage>
        <taxon>Bacteria</taxon>
        <taxon>Pseudomonadati</taxon>
        <taxon>Thermodesulfobacteriota</taxon>
        <taxon>Desulfuromonadia</taxon>
        <taxon>Geobacterales</taxon>
        <taxon>Geobacteraceae</taxon>
        <taxon>Geobacter</taxon>
    </lineage>
</organism>
<dbReference type="AlphaFoldDB" id="A0A9W6LCL1"/>
<proteinExistence type="predicted"/>
<reference evidence="2" key="1">
    <citation type="submission" date="2022-12" db="EMBL/GenBank/DDBJ databases">
        <title>Reference genome sequencing for broad-spectrum identification of bacterial and archaeal isolates by mass spectrometry.</title>
        <authorList>
            <person name="Sekiguchi Y."/>
            <person name="Tourlousse D.M."/>
        </authorList>
    </citation>
    <scope>NUCLEOTIDE SEQUENCE</scope>
    <source>
        <strain evidence="2">H2</strain>
    </source>
</reference>
<dbReference type="RefSeq" id="WP_214185621.1">
    <property type="nucleotide sequence ID" value="NZ_BSDS01000001.1"/>
</dbReference>
<feature type="transmembrane region" description="Helical" evidence="1">
    <location>
        <begin position="6"/>
        <end position="25"/>
    </location>
</feature>
<gene>
    <name evidence="2" type="ORF">GHYDROH2_13900</name>
</gene>
<protein>
    <submittedName>
        <fullName evidence="2">Lipoprotein</fullName>
    </submittedName>
</protein>
<keyword evidence="2" id="KW-0449">Lipoprotein</keyword>
<keyword evidence="1" id="KW-0472">Membrane</keyword>
<evidence type="ECO:0000256" key="1">
    <source>
        <dbReference type="SAM" id="Phobius"/>
    </source>
</evidence>
<dbReference type="EMBL" id="BSDS01000001">
    <property type="protein sequence ID" value="GLI37889.1"/>
    <property type="molecule type" value="Genomic_DNA"/>
</dbReference>
<evidence type="ECO:0000313" key="3">
    <source>
        <dbReference type="Proteomes" id="UP001144352"/>
    </source>
</evidence>
<keyword evidence="1" id="KW-1133">Transmembrane helix</keyword>
<comment type="caution">
    <text evidence="2">The sequence shown here is derived from an EMBL/GenBank/DDBJ whole genome shotgun (WGS) entry which is preliminary data.</text>
</comment>
<name>A0A9W6LCL1_9BACT</name>
<keyword evidence="3" id="KW-1185">Reference proteome</keyword>
<evidence type="ECO:0000313" key="2">
    <source>
        <dbReference type="EMBL" id="GLI37889.1"/>
    </source>
</evidence>
<dbReference type="Proteomes" id="UP001144352">
    <property type="component" value="Unassembled WGS sequence"/>
</dbReference>